<protein>
    <recommendedName>
        <fullName evidence="5">Transmembrane protein</fullName>
    </recommendedName>
</protein>
<sequence length="688" mass="76186">MDHLHHRVSPSQSIKPSAIPKDVDENEPNYQQTNPNLQNLKKQTTKNYMSTTISAASKAIGPNKKILAERNEGSEMSSFEANFKKISVLDNPDESLFQWSGDVEDGLVDNPDESSRPYDPLTNYLSPRPQFLRYKPNRRRCHVIFRGRENGDGEIEDGLISRSGSFDSLKASNEDATSDTNGSSVISSSCSSVSGERSLEQEEIADEVEGTNLETEKGDEGEIEDEEEDRGCNFKGLFKSLFLLGVLVLSTMFISSMNSSSPLCKLRFGEGIEDGYCKRQNHTFSYDGEEIQKGLMEVKKRAFEIDIEKRNVVDFMFQGEETQTNSIDVNEDIGGENFEERERTDELKEETFSESVETDAVEVAGGKNKAKVEDFGSVVEPQIGYIEEASIWGLNEPVEDYQTPSFSEEQSGIVVNPVEVHNEEASNKDLIGSITEEVGNSEDAAEEVVTSERMINDTEVNNKLLEAEILSQVFVGVMIFSTITASLLLWFRLRAKPCSEPLIEQMNTSQPLKPCSESSIEEKCVSVHPSGGDEHIDEVHSFGKNSLSSIHSAEKAYEYSQSRAPTVEFLGEFEVRETSFDSKNRTVEVEESSDYLVSSEKKILGGKSHSVSIQAQPAHSEFSVMDSHSQGGGYSAKKDDGGDGEANVVMTTPTPARRSSRKGEAKVATTTTPVRRSSRIRNQAILSP</sequence>
<comment type="caution">
    <text evidence="3">The sequence shown here is derived from an EMBL/GenBank/DDBJ whole genome shotgun (WGS) entry which is preliminary data.</text>
</comment>
<feature type="region of interest" description="Disordered" evidence="1">
    <location>
        <begin position="615"/>
        <end position="688"/>
    </location>
</feature>
<evidence type="ECO:0008006" key="5">
    <source>
        <dbReference type="Google" id="ProtNLM"/>
    </source>
</evidence>
<dbReference type="AlphaFoldDB" id="A0A2P5A889"/>
<feature type="transmembrane region" description="Helical" evidence="2">
    <location>
        <begin position="469"/>
        <end position="491"/>
    </location>
</feature>
<name>A0A2P5A889_PARAD</name>
<keyword evidence="2" id="KW-0812">Transmembrane</keyword>
<evidence type="ECO:0000256" key="1">
    <source>
        <dbReference type="SAM" id="MobiDB-lite"/>
    </source>
</evidence>
<dbReference type="PANTHER" id="PTHR34775">
    <property type="entry name" value="TRANSMEMBRANE PROTEIN"/>
    <property type="match status" value="1"/>
</dbReference>
<feature type="compositionally biased region" description="Polar residues" evidence="1">
    <location>
        <begin position="28"/>
        <end position="42"/>
    </location>
</feature>
<organism evidence="3 4">
    <name type="scientific">Parasponia andersonii</name>
    <name type="common">Sponia andersonii</name>
    <dbReference type="NCBI Taxonomy" id="3476"/>
    <lineage>
        <taxon>Eukaryota</taxon>
        <taxon>Viridiplantae</taxon>
        <taxon>Streptophyta</taxon>
        <taxon>Embryophyta</taxon>
        <taxon>Tracheophyta</taxon>
        <taxon>Spermatophyta</taxon>
        <taxon>Magnoliopsida</taxon>
        <taxon>eudicotyledons</taxon>
        <taxon>Gunneridae</taxon>
        <taxon>Pentapetalae</taxon>
        <taxon>rosids</taxon>
        <taxon>fabids</taxon>
        <taxon>Rosales</taxon>
        <taxon>Cannabaceae</taxon>
        <taxon>Parasponia</taxon>
    </lineage>
</organism>
<evidence type="ECO:0000313" key="3">
    <source>
        <dbReference type="EMBL" id="PON32750.1"/>
    </source>
</evidence>
<keyword evidence="4" id="KW-1185">Reference proteome</keyword>
<feature type="region of interest" description="Disordered" evidence="1">
    <location>
        <begin position="1"/>
        <end position="42"/>
    </location>
</feature>
<dbReference type="EMBL" id="JXTB01000785">
    <property type="protein sequence ID" value="PON32750.1"/>
    <property type="molecule type" value="Genomic_DNA"/>
</dbReference>
<keyword evidence="2" id="KW-0472">Membrane</keyword>
<evidence type="ECO:0000313" key="4">
    <source>
        <dbReference type="Proteomes" id="UP000237105"/>
    </source>
</evidence>
<gene>
    <name evidence="3" type="ORF">PanWU01x14_358620</name>
</gene>
<feature type="compositionally biased region" description="Polar residues" evidence="1">
    <location>
        <begin position="169"/>
        <end position="182"/>
    </location>
</feature>
<dbReference type="OrthoDB" id="1163918at2759"/>
<reference evidence="4" key="1">
    <citation type="submission" date="2016-06" db="EMBL/GenBank/DDBJ databases">
        <title>Parallel loss of symbiosis genes in relatives of nitrogen-fixing non-legume Parasponia.</title>
        <authorList>
            <person name="Van Velzen R."/>
            <person name="Holmer R."/>
            <person name="Bu F."/>
            <person name="Rutten L."/>
            <person name="Van Zeijl A."/>
            <person name="Liu W."/>
            <person name="Santuari L."/>
            <person name="Cao Q."/>
            <person name="Sharma T."/>
            <person name="Shen D."/>
            <person name="Roswanjaya Y."/>
            <person name="Wardhani T."/>
            <person name="Kalhor M.S."/>
            <person name="Jansen J."/>
            <person name="Van den Hoogen J."/>
            <person name="Gungor B."/>
            <person name="Hartog M."/>
            <person name="Hontelez J."/>
            <person name="Verver J."/>
            <person name="Yang W.-C."/>
            <person name="Schijlen E."/>
            <person name="Repin R."/>
            <person name="Schilthuizen M."/>
            <person name="Schranz E."/>
            <person name="Heidstra R."/>
            <person name="Miyata K."/>
            <person name="Fedorova E."/>
            <person name="Kohlen W."/>
            <person name="Bisseling T."/>
            <person name="Smit S."/>
            <person name="Geurts R."/>
        </authorList>
    </citation>
    <scope>NUCLEOTIDE SEQUENCE [LARGE SCALE GENOMIC DNA]</scope>
    <source>
        <strain evidence="4">cv. WU1-14</strain>
    </source>
</reference>
<dbReference type="PANTHER" id="PTHR34775:SF6">
    <property type="entry name" value="TRANSMEMBRANE PROTEIN"/>
    <property type="match status" value="1"/>
</dbReference>
<keyword evidence="2" id="KW-1133">Transmembrane helix</keyword>
<feature type="region of interest" description="Disordered" evidence="1">
    <location>
        <begin position="169"/>
        <end position="228"/>
    </location>
</feature>
<evidence type="ECO:0000256" key="2">
    <source>
        <dbReference type="SAM" id="Phobius"/>
    </source>
</evidence>
<dbReference type="Proteomes" id="UP000237105">
    <property type="component" value="Unassembled WGS sequence"/>
</dbReference>
<accession>A0A2P5A889</accession>
<proteinExistence type="predicted"/>
<feature type="compositionally biased region" description="Low complexity" evidence="1">
    <location>
        <begin position="183"/>
        <end position="194"/>
    </location>
</feature>
<feature type="compositionally biased region" description="Polar residues" evidence="1">
    <location>
        <begin position="668"/>
        <end position="688"/>
    </location>
</feature>